<dbReference type="EMBL" id="LYDR01000151">
    <property type="protein sequence ID" value="ODA28856.1"/>
    <property type="molecule type" value="Genomic_DNA"/>
</dbReference>
<name>A0A1C3E6J3_9PLAN</name>
<dbReference type="Proteomes" id="UP000094828">
    <property type="component" value="Unassembled WGS sequence"/>
</dbReference>
<evidence type="ECO:0000313" key="6">
    <source>
        <dbReference type="Proteomes" id="UP000094828"/>
    </source>
</evidence>
<evidence type="ECO:0000256" key="1">
    <source>
        <dbReference type="ARBA" id="ARBA00022490"/>
    </source>
</evidence>
<dbReference type="PANTHER" id="PTHR34984">
    <property type="entry name" value="CARBON STORAGE REGULATOR"/>
    <property type="match status" value="1"/>
</dbReference>
<reference evidence="5 6" key="1">
    <citation type="submission" date="2016-05" db="EMBL/GenBank/DDBJ databases">
        <title>Genomic and physiological characterization of Planctopirus sp. isolated from fresh water lake.</title>
        <authorList>
            <person name="Subhash Y."/>
            <person name="Ramana C."/>
        </authorList>
    </citation>
    <scope>NUCLEOTIDE SEQUENCE [LARGE SCALE GENOMIC DNA]</scope>
    <source>
        <strain evidence="5 6">JC280</strain>
    </source>
</reference>
<dbReference type="GO" id="GO:0048027">
    <property type="term" value="F:mRNA 5'-UTR binding"/>
    <property type="evidence" value="ECO:0007669"/>
    <property type="project" value="UniProtKB-UniRule"/>
</dbReference>
<dbReference type="InterPro" id="IPR036107">
    <property type="entry name" value="CsrA_sf"/>
</dbReference>
<dbReference type="HAMAP" id="MF_00167">
    <property type="entry name" value="CsrA"/>
    <property type="match status" value="1"/>
</dbReference>
<dbReference type="Pfam" id="PF02599">
    <property type="entry name" value="CsrA"/>
    <property type="match status" value="1"/>
</dbReference>
<dbReference type="GO" id="GO:0045947">
    <property type="term" value="P:negative regulation of translational initiation"/>
    <property type="evidence" value="ECO:0007669"/>
    <property type="project" value="UniProtKB-UniRule"/>
</dbReference>
<keyword evidence="2 4" id="KW-0810">Translation regulation</keyword>
<evidence type="ECO:0000256" key="2">
    <source>
        <dbReference type="ARBA" id="ARBA00022845"/>
    </source>
</evidence>
<keyword evidence="4" id="KW-0678">Repressor</keyword>
<keyword evidence="1 4" id="KW-0963">Cytoplasm</keyword>
<dbReference type="SUPFAM" id="SSF117130">
    <property type="entry name" value="CsrA-like"/>
    <property type="match status" value="1"/>
</dbReference>
<evidence type="ECO:0000256" key="3">
    <source>
        <dbReference type="ARBA" id="ARBA00022884"/>
    </source>
</evidence>
<dbReference type="PANTHER" id="PTHR34984:SF1">
    <property type="entry name" value="CARBON STORAGE REGULATOR"/>
    <property type="match status" value="1"/>
</dbReference>
<dbReference type="Gene3D" id="2.60.40.4380">
    <property type="entry name" value="Translational regulator CsrA"/>
    <property type="match status" value="1"/>
</dbReference>
<dbReference type="OrthoDB" id="289081at2"/>
<dbReference type="GO" id="GO:0006402">
    <property type="term" value="P:mRNA catabolic process"/>
    <property type="evidence" value="ECO:0007669"/>
    <property type="project" value="InterPro"/>
</dbReference>
<accession>A0A1C3E6J3</accession>
<dbReference type="GO" id="GO:0006109">
    <property type="term" value="P:regulation of carbohydrate metabolic process"/>
    <property type="evidence" value="ECO:0007669"/>
    <property type="project" value="InterPro"/>
</dbReference>
<dbReference type="GO" id="GO:0044781">
    <property type="term" value="P:bacterial-type flagellum organization"/>
    <property type="evidence" value="ECO:0007669"/>
    <property type="project" value="UniProtKB-KW"/>
</dbReference>
<dbReference type="GO" id="GO:0005829">
    <property type="term" value="C:cytosol"/>
    <property type="evidence" value="ECO:0007669"/>
    <property type="project" value="TreeGrafter"/>
</dbReference>
<dbReference type="InterPro" id="IPR003751">
    <property type="entry name" value="CsrA"/>
</dbReference>
<sequence>MLVLTRKRNETIQIGQDIVIRVIHTSTGAVKIGIEAPREVSVVRGELAQQRLAAALGSQGMEVSHEEAATLLAAG</sequence>
<comment type="similarity">
    <text evidence="4">Belongs to the CsrA/RsmA family.</text>
</comment>
<comment type="subcellular location">
    <subcellularLocation>
        <location evidence="4">Cytoplasm</location>
    </subcellularLocation>
</comment>
<comment type="subunit">
    <text evidence="4">Homodimer; the beta-strands of each monomer intercalate to form a hydrophobic core, while the alpha-helices form wings that extend away from the core.</text>
</comment>
<dbReference type="AlphaFoldDB" id="A0A1C3E6J3"/>
<keyword evidence="6" id="KW-1185">Reference proteome</keyword>
<dbReference type="GO" id="GO:1902208">
    <property type="term" value="P:regulation of bacterial-type flagellum assembly"/>
    <property type="evidence" value="ECO:0007669"/>
    <property type="project" value="UniProtKB-UniRule"/>
</dbReference>
<gene>
    <name evidence="4" type="primary">csrA</name>
    <name evidence="5" type="ORF">A6X21_11275</name>
</gene>
<evidence type="ECO:0000313" key="5">
    <source>
        <dbReference type="EMBL" id="ODA28856.1"/>
    </source>
</evidence>
<keyword evidence="3 4" id="KW-0694">RNA-binding</keyword>
<keyword evidence="4" id="KW-1005">Bacterial flagellum biogenesis</keyword>
<comment type="caution">
    <text evidence="5">The sequence shown here is derived from an EMBL/GenBank/DDBJ whole genome shotgun (WGS) entry which is preliminary data.</text>
</comment>
<proteinExistence type="inferred from homology"/>
<evidence type="ECO:0000256" key="4">
    <source>
        <dbReference type="HAMAP-Rule" id="MF_00167"/>
    </source>
</evidence>
<protein>
    <recommendedName>
        <fullName evidence="4">Translational regulator CsrA</fullName>
    </recommendedName>
</protein>
<dbReference type="STRING" id="1841610.A6X21_11275"/>
<organism evidence="5 6">
    <name type="scientific">Planctopirus hydrillae</name>
    <dbReference type="NCBI Taxonomy" id="1841610"/>
    <lineage>
        <taxon>Bacteria</taxon>
        <taxon>Pseudomonadati</taxon>
        <taxon>Planctomycetota</taxon>
        <taxon>Planctomycetia</taxon>
        <taxon>Planctomycetales</taxon>
        <taxon>Planctomycetaceae</taxon>
        <taxon>Planctopirus</taxon>
    </lineage>
</organism>
<comment type="function">
    <text evidence="4">A translational regulator that binds mRNA to regulate translation initiation and/or mRNA stability. Usually binds in the 5'-UTR at or near the Shine-Dalgarno sequence preventing ribosome-binding, thus repressing translation. Its main target seems to be the major flagellin gene, while its function is anatagonized by FliW.</text>
</comment>